<dbReference type="PANTHER" id="PTHR42873">
    <property type="entry name" value="RIBOSOMAL RNA LARGE SUBUNIT METHYLTRANSFERASE"/>
    <property type="match status" value="1"/>
</dbReference>
<dbReference type="Gene3D" id="3.40.50.150">
    <property type="entry name" value="Vaccinia Virus protein VP39"/>
    <property type="match status" value="1"/>
</dbReference>
<dbReference type="Gene3D" id="3.30.40.10">
    <property type="entry name" value="Zinc/RING finger domain, C3HC4 (zinc finger)"/>
    <property type="match status" value="1"/>
</dbReference>
<dbReference type="InterPro" id="IPR001841">
    <property type="entry name" value="Znf_RING"/>
</dbReference>
<keyword evidence="5 7" id="KW-0863">Zinc-finger</keyword>
<comment type="caution">
    <text evidence="9">The sequence shown here is derived from an EMBL/GenBank/DDBJ whole genome shotgun (WGS) entry which is preliminary data.</text>
</comment>
<dbReference type="CDD" id="cd16514">
    <property type="entry name" value="RING-HC_LONFs_rpt2"/>
    <property type="match status" value="1"/>
</dbReference>
<dbReference type="SMART" id="SM00184">
    <property type="entry name" value="RING"/>
    <property type="match status" value="1"/>
</dbReference>
<name>A0A7J6MRW5_PERCH</name>
<dbReference type="CDD" id="cd02440">
    <property type="entry name" value="AdoMet_MTases"/>
    <property type="match status" value="1"/>
</dbReference>
<dbReference type="Pfam" id="PF13923">
    <property type="entry name" value="zf-C3HC4_2"/>
    <property type="match status" value="1"/>
</dbReference>
<feature type="domain" description="RING-type" evidence="8">
    <location>
        <begin position="15"/>
        <end position="53"/>
    </location>
</feature>
<dbReference type="Gene3D" id="3.30.750.80">
    <property type="entry name" value="RNA methyltransferase domain (HRMD) like"/>
    <property type="match status" value="1"/>
</dbReference>
<proteinExistence type="predicted"/>
<dbReference type="GO" id="GO:0008270">
    <property type="term" value="F:zinc ion binding"/>
    <property type="evidence" value="ECO:0007669"/>
    <property type="project" value="UniProtKB-KW"/>
</dbReference>
<evidence type="ECO:0000259" key="8">
    <source>
        <dbReference type="PROSITE" id="PS50089"/>
    </source>
</evidence>
<reference evidence="9 10" key="1">
    <citation type="submission" date="2020-04" db="EMBL/GenBank/DDBJ databases">
        <title>Perkinsus chesapeaki whole genome sequence.</title>
        <authorList>
            <person name="Bogema D.R."/>
        </authorList>
    </citation>
    <scope>NUCLEOTIDE SEQUENCE [LARGE SCALE GENOMIC DNA]</scope>
    <source>
        <strain evidence="9">ATCC PRA-425</strain>
    </source>
</reference>
<dbReference type="InterPro" id="IPR013083">
    <property type="entry name" value="Znf_RING/FYVE/PHD"/>
</dbReference>
<dbReference type="SUPFAM" id="SSF53335">
    <property type="entry name" value="S-adenosyl-L-methionine-dependent methyltransferases"/>
    <property type="match status" value="1"/>
</dbReference>
<dbReference type="InterPro" id="IPR017907">
    <property type="entry name" value="Znf_RING_CS"/>
</dbReference>
<evidence type="ECO:0000256" key="3">
    <source>
        <dbReference type="ARBA" id="ARBA00022691"/>
    </source>
</evidence>
<dbReference type="PROSITE" id="PS00518">
    <property type="entry name" value="ZF_RING_1"/>
    <property type="match status" value="1"/>
</dbReference>
<dbReference type="Pfam" id="PF10672">
    <property type="entry name" value="Methyltrans_SAM"/>
    <property type="match status" value="1"/>
</dbReference>
<dbReference type="SUPFAM" id="SSF57850">
    <property type="entry name" value="RING/U-box"/>
    <property type="match status" value="1"/>
</dbReference>
<keyword evidence="1" id="KW-0489">Methyltransferase</keyword>
<dbReference type="InterPro" id="IPR029063">
    <property type="entry name" value="SAM-dependent_MTases_sf"/>
</dbReference>
<dbReference type="PANTHER" id="PTHR42873:SF1">
    <property type="entry name" value="S-ADENOSYLMETHIONINE-DEPENDENT METHYLTRANSFERASE DOMAIN-CONTAINING PROTEIN"/>
    <property type="match status" value="1"/>
</dbReference>
<dbReference type="OrthoDB" id="269872at2759"/>
<keyword evidence="2" id="KW-0808">Transferase</keyword>
<dbReference type="CDD" id="cd11572">
    <property type="entry name" value="RlmI_M_like"/>
    <property type="match status" value="1"/>
</dbReference>
<keyword evidence="3" id="KW-0949">S-adenosyl-L-methionine</keyword>
<accession>A0A7J6MRW5</accession>
<dbReference type="AlphaFoldDB" id="A0A7J6MRW5"/>
<keyword evidence="10" id="KW-1185">Reference proteome</keyword>
<keyword evidence="4" id="KW-0479">Metal-binding</keyword>
<dbReference type="GO" id="GO:0032259">
    <property type="term" value="P:methylation"/>
    <property type="evidence" value="ECO:0007669"/>
    <property type="project" value="UniProtKB-KW"/>
</dbReference>
<evidence type="ECO:0000256" key="4">
    <source>
        <dbReference type="ARBA" id="ARBA00022723"/>
    </source>
</evidence>
<protein>
    <recommendedName>
        <fullName evidence="8">RING-type domain-containing protein</fullName>
    </recommendedName>
</protein>
<evidence type="ECO:0000256" key="5">
    <source>
        <dbReference type="ARBA" id="ARBA00022771"/>
    </source>
</evidence>
<evidence type="ECO:0000256" key="6">
    <source>
        <dbReference type="ARBA" id="ARBA00022833"/>
    </source>
</evidence>
<dbReference type="GO" id="GO:0008168">
    <property type="term" value="F:methyltransferase activity"/>
    <property type="evidence" value="ECO:0007669"/>
    <property type="project" value="UniProtKB-KW"/>
</dbReference>
<dbReference type="EMBL" id="JAAPAO010000072">
    <property type="protein sequence ID" value="KAF4673970.1"/>
    <property type="molecule type" value="Genomic_DNA"/>
</dbReference>
<evidence type="ECO:0000256" key="1">
    <source>
        <dbReference type="ARBA" id="ARBA00022603"/>
    </source>
</evidence>
<evidence type="ECO:0000313" key="10">
    <source>
        <dbReference type="Proteomes" id="UP000591131"/>
    </source>
</evidence>
<evidence type="ECO:0000256" key="7">
    <source>
        <dbReference type="PROSITE-ProRule" id="PRU00175"/>
    </source>
</evidence>
<sequence length="796" mass="88768">MESSEPTTAGSCFECPICLRLLVEPVTTACGHTFCKYCIRKSMDHRQLCPTCRAPCPFIGNTNVMIANLIQHKFPQEYATRLDEVKELEAQEESSSSTDASAAAADHGVFFPFIKLPEGAVLYPYGNRLAVNVEAIEAEAARGIWRGGAARSVVIEMEDASEQHSLAVLGEIAQIRGNRIVVIGRGRVNAVGNNEIYTNTSGIRVKKYAASPIKDTIEEQQQQNNTMELANTCLSLLYDNRLPRVGEMGLRKFHQLHGDRRRPSRAQLGAMTPLELEKLSFWLCSCLRAPNTLRLEWLRSRDTFTRVQSIKDYIDNAGASQIINLEEDAAGGSPGLFRGISWSFALLLAIFLALFLKYSGWLDNRYGGISDATANHQKHYVHKNLILNWDKLSNASTDDDDALPRMCGIGVAGRQSEVCGWGMLTTGRTAKSFALRVMHDKTVDGPINDDVFNDPLKAIAQWFSKRLAAALSARMRMFDLSFRRCYRLLNYEGDGVTGVAVDVYDNIAVVYVSAQWVCMDGLRELLDDIIITQVVQVNRVLWKFRKDLLLADGRMEEPVEKGEEKAKVDDLIISENSLKFAVDVCGGKKTGWFLDQTDNRRKVMEYVKRVQPMKIADLCCYTGGFAIHAAAAAVAGREGRVIGVDMQEKSIEVAKANSKLNGKDIESRIDWMVSDVGDFLRNTKDEFDLIILDPPNIVKECGDNKLPKRRLRRFTELSLIKVNKMNGGCLWVFSCSHELSREGVLEDVVGAAAVRSGRRVKVVEELGASVDHMYSPYHANSKHLRGLVVMVEPSYN</sequence>
<evidence type="ECO:0000256" key="2">
    <source>
        <dbReference type="ARBA" id="ARBA00022679"/>
    </source>
</evidence>
<dbReference type="PROSITE" id="PS50089">
    <property type="entry name" value="ZF_RING_2"/>
    <property type="match status" value="1"/>
</dbReference>
<dbReference type="Proteomes" id="UP000591131">
    <property type="component" value="Unassembled WGS sequence"/>
</dbReference>
<dbReference type="InterPro" id="IPR019614">
    <property type="entry name" value="SAM-dep_methyl-trfase"/>
</dbReference>
<organism evidence="9 10">
    <name type="scientific">Perkinsus chesapeaki</name>
    <name type="common">Clam parasite</name>
    <name type="synonym">Perkinsus andrewsi</name>
    <dbReference type="NCBI Taxonomy" id="330153"/>
    <lineage>
        <taxon>Eukaryota</taxon>
        <taxon>Sar</taxon>
        <taxon>Alveolata</taxon>
        <taxon>Perkinsozoa</taxon>
        <taxon>Perkinsea</taxon>
        <taxon>Perkinsida</taxon>
        <taxon>Perkinsidae</taxon>
        <taxon>Perkinsus</taxon>
    </lineage>
</organism>
<evidence type="ECO:0000313" key="9">
    <source>
        <dbReference type="EMBL" id="KAF4673970.1"/>
    </source>
</evidence>
<keyword evidence="6" id="KW-0862">Zinc</keyword>
<gene>
    <name evidence="9" type="ORF">FOL47_009888</name>
</gene>